<keyword evidence="6" id="KW-0809">Transit peptide</keyword>
<dbReference type="PANTHER" id="PTHR12294">
    <property type="entry name" value="EF HAND DOMAIN FAMILY A1,A2-RELATED"/>
    <property type="match status" value="1"/>
</dbReference>
<evidence type="ECO:0000256" key="2">
    <source>
        <dbReference type="ARBA" id="ARBA00004569"/>
    </source>
</evidence>
<keyword evidence="4" id="KW-0999">Mitochondrion inner membrane</keyword>
<dbReference type="PaxDb" id="121845-A0A1S4EF58"/>
<dbReference type="CTD" id="286097"/>
<sequence length="298" mass="34696">MTPQDFLESFVEDEPRPRLKRRILTQKELKAIKDVTPTLHKGSTQLFRQLRDKGIISYTEYLFLLTILTKPMTGFQIAFNMFDTDGNQRVDKNEFLVIVRILAGKGIHELTKFIQMIIESSQEESKGKLVLEPPELKPENQNESSENNSTLNGSVDYVMEKIFSHAWKDKRGLSSDNNNELNSKGTSAEKDFVDDEQGLQRRHNVDTTLLVHFFGKTGDSELRYEGFRRFMENLQTEVLEMEFQEFAKGADVISELDFARIMLRYTYLDIRVYDRYLDRLLERIKEMEGIPPGISFDV</sequence>
<keyword evidence="5" id="KW-0106">Calcium</keyword>
<dbReference type="InterPro" id="IPR018247">
    <property type="entry name" value="EF_Hand_1_Ca_BS"/>
</dbReference>
<organism evidence="10 11">
    <name type="scientific">Diaphorina citri</name>
    <name type="common">Asian citrus psyllid</name>
    <dbReference type="NCBI Taxonomy" id="121845"/>
    <lineage>
        <taxon>Eukaryota</taxon>
        <taxon>Metazoa</taxon>
        <taxon>Ecdysozoa</taxon>
        <taxon>Arthropoda</taxon>
        <taxon>Hexapoda</taxon>
        <taxon>Insecta</taxon>
        <taxon>Pterygota</taxon>
        <taxon>Neoptera</taxon>
        <taxon>Paraneoptera</taxon>
        <taxon>Hemiptera</taxon>
        <taxon>Sternorrhyncha</taxon>
        <taxon>Psylloidea</taxon>
        <taxon>Psyllidae</taxon>
        <taxon>Diaphorininae</taxon>
        <taxon>Diaphorina</taxon>
    </lineage>
</organism>
<gene>
    <name evidence="11" type="primary">LOC103512249</name>
</gene>
<dbReference type="SMART" id="SM00054">
    <property type="entry name" value="EFh"/>
    <property type="match status" value="1"/>
</dbReference>
<evidence type="ECO:0000256" key="4">
    <source>
        <dbReference type="ARBA" id="ARBA00022792"/>
    </source>
</evidence>
<evidence type="ECO:0000256" key="7">
    <source>
        <dbReference type="ARBA" id="ARBA00023128"/>
    </source>
</evidence>
<dbReference type="SUPFAM" id="SSF47473">
    <property type="entry name" value="EF-hand"/>
    <property type="match status" value="1"/>
</dbReference>
<feature type="domain" description="EF-hand" evidence="9">
    <location>
        <begin position="70"/>
        <end position="105"/>
    </location>
</feature>
<dbReference type="InterPro" id="IPR039800">
    <property type="entry name" value="MICU1/2/3"/>
</dbReference>
<keyword evidence="8" id="KW-0472">Membrane</keyword>
<evidence type="ECO:0000256" key="6">
    <source>
        <dbReference type="ARBA" id="ARBA00022946"/>
    </source>
</evidence>
<dbReference type="PANTHER" id="PTHR12294:SF13">
    <property type="entry name" value="MITOCHONDRIAL CALCIUM UPTAKE 3, ISOFORM D"/>
    <property type="match status" value="1"/>
</dbReference>
<dbReference type="PROSITE" id="PS00018">
    <property type="entry name" value="EF_HAND_1"/>
    <property type="match status" value="1"/>
</dbReference>
<evidence type="ECO:0000259" key="9">
    <source>
        <dbReference type="PROSITE" id="PS50222"/>
    </source>
</evidence>
<dbReference type="KEGG" id="dci:103512249"/>
<dbReference type="PROSITE" id="PS50222">
    <property type="entry name" value="EF_HAND_2"/>
    <property type="match status" value="1"/>
</dbReference>
<dbReference type="GO" id="GO:0005758">
    <property type="term" value="C:mitochondrial intermembrane space"/>
    <property type="evidence" value="ECO:0007669"/>
    <property type="project" value="UniProtKB-SubCell"/>
</dbReference>
<keyword evidence="7" id="KW-0496">Mitochondrion</keyword>
<evidence type="ECO:0000256" key="1">
    <source>
        <dbReference type="ARBA" id="ARBA00004273"/>
    </source>
</evidence>
<evidence type="ECO:0000256" key="5">
    <source>
        <dbReference type="ARBA" id="ARBA00022837"/>
    </source>
</evidence>
<name>A0A1S4EF58_DIACI</name>
<keyword evidence="3" id="KW-0677">Repeat</keyword>
<dbReference type="Proteomes" id="UP000079169">
    <property type="component" value="Unplaced"/>
</dbReference>
<reference evidence="11" key="1">
    <citation type="submission" date="2025-08" db="UniProtKB">
        <authorList>
            <consortium name="RefSeq"/>
        </authorList>
    </citation>
    <scope>IDENTIFICATION</scope>
</reference>
<dbReference type="STRING" id="121845.A0A1S4EF58"/>
<evidence type="ECO:0000256" key="3">
    <source>
        <dbReference type="ARBA" id="ARBA00022737"/>
    </source>
</evidence>
<protein>
    <submittedName>
        <fullName evidence="11">Calcium uptake protein 3, mitochondrial</fullName>
    </submittedName>
</protein>
<dbReference type="GO" id="GO:0051560">
    <property type="term" value="P:mitochondrial calcium ion homeostasis"/>
    <property type="evidence" value="ECO:0007669"/>
    <property type="project" value="TreeGrafter"/>
</dbReference>
<accession>A0A1S4EF58</accession>
<dbReference type="GO" id="GO:0036444">
    <property type="term" value="P:calcium import into the mitochondrion"/>
    <property type="evidence" value="ECO:0007669"/>
    <property type="project" value="TreeGrafter"/>
</dbReference>
<dbReference type="RefSeq" id="XP_017300810.1">
    <property type="nucleotide sequence ID" value="XM_017445321.1"/>
</dbReference>
<proteinExistence type="predicted"/>
<evidence type="ECO:0000313" key="10">
    <source>
        <dbReference type="Proteomes" id="UP000079169"/>
    </source>
</evidence>
<dbReference type="GeneID" id="103512249"/>
<dbReference type="Gene3D" id="1.10.238.10">
    <property type="entry name" value="EF-hand"/>
    <property type="match status" value="1"/>
</dbReference>
<evidence type="ECO:0000256" key="8">
    <source>
        <dbReference type="ARBA" id="ARBA00023136"/>
    </source>
</evidence>
<comment type="subcellular location">
    <subcellularLocation>
        <location evidence="1">Mitochondrion inner membrane</location>
    </subcellularLocation>
    <subcellularLocation>
        <location evidence="2">Mitochondrion intermembrane space</location>
    </subcellularLocation>
</comment>
<dbReference type="GO" id="GO:1990246">
    <property type="term" value="C:uniplex complex"/>
    <property type="evidence" value="ECO:0007669"/>
    <property type="project" value="TreeGrafter"/>
</dbReference>
<dbReference type="AlphaFoldDB" id="A0A1S4EF58"/>
<dbReference type="InterPro" id="IPR011992">
    <property type="entry name" value="EF-hand-dom_pair"/>
</dbReference>
<dbReference type="InterPro" id="IPR002048">
    <property type="entry name" value="EF_hand_dom"/>
</dbReference>
<evidence type="ECO:0000313" key="11">
    <source>
        <dbReference type="RefSeq" id="XP_017300810.1"/>
    </source>
</evidence>
<feature type="non-terminal residue" evidence="11">
    <location>
        <position position="298"/>
    </location>
</feature>
<keyword evidence="10" id="KW-1185">Reference proteome</keyword>
<dbReference type="GO" id="GO:0005509">
    <property type="term" value="F:calcium ion binding"/>
    <property type="evidence" value="ECO:0007669"/>
    <property type="project" value="InterPro"/>
</dbReference>